<dbReference type="Pfam" id="PF19051">
    <property type="entry name" value="GFO_IDH_MocA_C2"/>
    <property type="match status" value="1"/>
</dbReference>
<accession>A0A6J4ICI2</accession>
<name>A0A6J4ICI2_9BACT</name>
<feature type="domain" description="Gfo/Idh/MocA-like oxidoreductase N-terminal" evidence="2">
    <location>
        <begin position="54"/>
        <end position="177"/>
    </location>
</feature>
<feature type="domain" description="Gfo/Idh/MocA-like oxidoreductase bacterial type C-terminal" evidence="3">
    <location>
        <begin position="221"/>
        <end position="438"/>
    </location>
</feature>
<evidence type="ECO:0000259" key="2">
    <source>
        <dbReference type="Pfam" id="PF01408"/>
    </source>
</evidence>
<organism evidence="4">
    <name type="scientific">uncultured Armatimonadetes bacterium</name>
    <dbReference type="NCBI Taxonomy" id="157466"/>
    <lineage>
        <taxon>Bacteria</taxon>
        <taxon>Bacillati</taxon>
        <taxon>Armatimonadota</taxon>
        <taxon>environmental samples</taxon>
    </lineage>
</organism>
<reference evidence="4" key="1">
    <citation type="submission" date="2020-02" db="EMBL/GenBank/DDBJ databases">
        <authorList>
            <person name="Meier V. D."/>
        </authorList>
    </citation>
    <scope>NUCLEOTIDE SEQUENCE</scope>
    <source>
        <strain evidence="4">AVDCRST_MAG63</strain>
    </source>
</reference>
<dbReference type="GO" id="GO:0000166">
    <property type="term" value="F:nucleotide binding"/>
    <property type="evidence" value="ECO:0007669"/>
    <property type="project" value="InterPro"/>
</dbReference>
<dbReference type="SUPFAM" id="SSF55347">
    <property type="entry name" value="Glyceraldehyde-3-phosphate dehydrogenase-like, C-terminal domain"/>
    <property type="match status" value="1"/>
</dbReference>
<dbReference type="PROSITE" id="PS51318">
    <property type="entry name" value="TAT"/>
    <property type="match status" value="1"/>
</dbReference>
<proteinExistence type="predicted"/>
<dbReference type="InterPro" id="IPR006311">
    <property type="entry name" value="TAT_signal"/>
</dbReference>
<evidence type="ECO:0000259" key="3">
    <source>
        <dbReference type="Pfam" id="PF19051"/>
    </source>
</evidence>
<dbReference type="InterPro" id="IPR050463">
    <property type="entry name" value="Gfo/Idh/MocA_oxidrdct_glycsds"/>
</dbReference>
<gene>
    <name evidence="4" type="ORF">AVDCRST_MAG63-1685</name>
</gene>
<dbReference type="PANTHER" id="PTHR43818">
    <property type="entry name" value="BCDNA.GH03377"/>
    <property type="match status" value="1"/>
</dbReference>
<dbReference type="GO" id="GO:0016491">
    <property type="term" value="F:oxidoreductase activity"/>
    <property type="evidence" value="ECO:0007669"/>
    <property type="project" value="UniProtKB-KW"/>
</dbReference>
<dbReference type="Gene3D" id="3.30.360.10">
    <property type="entry name" value="Dihydrodipicolinate Reductase, domain 2"/>
    <property type="match status" value="1"/>
</dbReference>
<dbReference type="Gene3D" id="3.40.50.720">
    <property type="entry name" value="NAD(P)-binding Rossmann-like Domain"/>
    <property type="match status" value="1"/>
</dbReference>
<dbReference type="InterPro" id="IPR043906">
    <property type="entry name" value="Gfo/Idh/MocA_OxRdtase_bact_C"/>
</dbReference>
<dbReference type="AlphaFoldDB" id="A0A6J4ICI2"/>
<dbReference type="InterPro" id="IPR000683">
    <property type="entry name" value="Gfo/Idh/MocA-like_OxRdtase_N"/>
</dbReference>
<dbReference type="EMBL" id="CADCTO010000216">
    <property type="protein sequence ID" value="CAA9246376.1"/>
    <property type="molecule type" value="Genomic_DNA"/>
</dbReference>
<dbReference type="PANTHER" id="PTHR43818:SF5">
    <property type="entry name" value="OXIDOREDUCTASE FAMILY PROTEIN"/>
    <property type="match status" value="1"/>
</dbReference>
<evidence type="ECO:0000313" key="4">
    <source>
        <dbReference type="EMBL" id="CAA9246376.1"/>
    </source>
</evidence>
<protein>
    <recommendedName>
        <fullName evidence="1">Glycosyl hydrolase family 109 protein</fullName>
    </recommendedName>
</protein>
<dbReference type="SUPFAM" id="SSF51735">
    <property type="entry name" value="NAD(P)-binding Rossmann-fold domains"/>
    <property type="match status" value="1"/>
</dbReference>
<dbReference type="Pfam" id="PF01408">
    <property type="entry name" value="GFO_IDH_MocA"/>
    <property type="match status" value="1"/>
</dbReference>
<dbReference type="InterPro" id="IPR036291">
    <property type="entry name" value="NAD(P)-bd_dom_sf"/>
</dbReference>
<keyword evidence="4" id="KW-0560">Oxidoreductase</keyword>
<evidence type="ECO:0000256" key="1">
    <source>
        <dbReference type="ARBA" id="ARBA00016631"/>
    </source>
</evidence>
<sequence>MQDRKPNDVSRRRFITTSAVGLAATGLPAWLAKEAAAAPGPARRTFGPNDQINVAGIGLGGSKGGFRQGLGDTRSAASKPGCKVVAVSEVDKTHLAEGVKAFGEGTKGYIDYRELLARPDIDVVVIGSPDHWHATMAIDAMRAGKDVYCEKPLALTIYEGRRIADTARETGRVFQTGSQQRSDGRFRTACEMVRNGRIGKIKRVEARLPGAPSGGPYPALPYPDDLEWNRWLGPAPYTEYVKERTHGSFRYWYEYSGGMMTDWGAHHLDITQWALGMDDSGPVAVQATGKAPAYDPRSYNVHTDFAVTYTYPGGISVLATNKGENGVRFEGENGWIFVSRGKIEASDKAILEDPLPATAVRLYKSDDHMGNFIQCVRERKDPICTAEIGHRSATVCHMGNISLRLGGRRLEWDPAQERFTNDAEANNMRRRVMRRPWAV</sequence>